<dbReference type="CDD" id="cd06533">
    <property type="entry name" value="Glyco_transf_WecG_TagA"/>
    <property type="match status" value="1"/>
</dbReference>
<dbReference type="AlphaFoldDB" id="A0A1F2UFZ1"/>
<dbReference type="Proteomes" id="UP000178086">
    <property type="component" value="Unassembled WGS sequence"/>
</dbReference>
<keyword evidence="2" id="KW-0808">Transferase</keyword>
<protein>
    <recommendedName>
        <fullName evidence="5">Glycosyltransferase</fullName>
    </recommendedName>
</protein>
<comment type="caution">
    <text evidence="3">The sequence shown here is derived from an EMBL/GenBank/DDBJ whole genome shotgun (WGS) entry which is preliminary data.</text>
</comment>
<dbReference type="PANTHER" id="PTHR34136:SF1">
    <property type="entry name" value="UDP-N-ACETYL-D-MANNOSAMINURONIC ACID TRANSFERASE"/>
    <property type="match status" value="1"/>
</dbReference>
<dbReference type="InterPro" id="IPR028082">
    <property type="entry name" value="Peripla_BP_I"/>
</dbReference>
<accession>A0A1F2UFZ1</accession>
<evidence type="ECO:0000313" key="4">
    <source>
        <dbReference type="Proteomes" id="UP000178086"/>
    </source>
</evidence>
<proteinExistence type="predicted"/>
<evidence type="ECO:0000313" key="3">
    <source>
        <dbReference type="EMBL" id="OFW31948.1"/>
    </source>
</evidence>
<dbReference type="PANTHER" id="PTHR34136">
    <property type="match status" value="1"/>
</dbReference>
<dbReference type="InterPro" id="IPR004629">
    <property type="entry name" value="WecG_TagA_CpsF"/>
</dbReference>
<evidence type="ECO:0000256" key="2">
    <source>
        <dbReference type="ARBA" id="ARBA00022679"/>
    </source>
</evidence>
<name>A0A1F2UFZ1_9ACTN</name>
<dbReference type="EMBL" id="MELI01000108">
    <property type="protein sequence ID" value="OFW31948.1"/>
    <property type="molecule type" value="Genomic_DNA"/>
</dbReference>
<reference evidence="3 4" key="1">
    <citation type="journal article" date="2016" name="Nat. Commun.">
        <title>Thousands of microbial genomes shed light on interconnected biogeochemical processes in an aquifer system.</title>
        <authorList>
            <person name="Anantharaman K."/>
            <person name="Brown C.T."/>
            <person name="Hug L.A."/>
            <person name="Sharon I."/>
            <person name="Castelle C.J."/>
            <person name="Probst A.J."/>
            <person name="Thomas B.C."/>
            <person name="Singh A."/>
            <person name="Wilkins M.J."/>
            <person name="Karaoz U."/>
            <person name="Brodie E.L."/>
            <person name="Williams K.H."/>
            <person name="Hubbard S.S."/>
            <person name="Banfield J.F."/>
        </authorList>
    </citation>
    <scope>NUCLEOTIDE SEQUENCE [LARGE SCALE GENOMIC DNA]</scope>
</reference>
<sequence length="238" mass="26679">MLKERYILGVRFDAFEMDEAIAAIEDLIKERKPHLIVTLNAEMMVMAKKDDAFRKVLQGAHLVVPDSIGIVWAGKLRSRVPGIDMIEEMAKVAVRKGYRIYMVGSEEGIAQEAALKLQERHPGLNIVGIESGFFSVKEESGLIERIRQAGPDILLVGLGMGKQEKWIAEHLRQLGVPACVGVGGSFDVIAGQVKRAPEWVRGAGLEWLYRFAQQPTRFKRILALPKFVYLVIRERGLM</sequence>
<dbReference type="Pfam" id="PF03808">
    <property type="entry name" value="Glyco_tran_WecG"/>
    <property type="match status" value="1"/>
</dbReference>
<keyword evidence="1" id="KW-0328">Glycosyltransferase</keyword>
<gene>
    <name evidence="3" type="ORF">A2074_04220</name>
</gene>
<evidence type="ECO:0000256" key="1">
    <source>
        <dbReference type="ARBA" id="ARBA00022676"/>
    </source>
</evidence>
<organism evidence="3 4">
    <name type="scientific">Candidatus Aquicultor primus</name>
    <dbReference type="NCBI Taxonomy" id="1797195"/>
    <lineage>
        <taxon>Bacteria</taxon>
        <taxon>Bacillati</taxon>
        <taxon>Actinomycetota</taxon>
        <taxon>Candidatus Aquicultoria</taxon>
        <taxon>Candidatus Aquicultorales</taxon>
        <taxon>Candidatus Aquicultoraceae</taxon>
        <taxon>Candidatus Aquicultor</taxon>
    </lineage>
</organism>
<dbReference type="SUPFAM" id="SSF53822">
    <property type="entry name" value="Periplasmic binding protein-like I"/>
    <property type="match status" value="1"/>
</dbReference>
<dbReference type="NCBIfam" id="TIGR00696">
    <property type="entry name" value="wecG_tagA_cpsF"/>
    <property type="match status" value="1"/>
</dbReference>
<evidence type="ECO:0008006" key="5">
    <source>
        <dbReference type="Google" id="ProtNLM"/>
    </source>
</evidence>
<dbReference type="GO" id="GO:0016758">
    <property type="term" value="F:hexosyltransferase activity"/>
    <property type="evidence" value="ECO:0007669"/>
    <property type="project" value="TreeGrafter"/>
</dbReference>